<dbReference type="KEGG" id="cdep:91089085"/>
<evidence type="ECO:0000256" key="3">
    <source>
        <dbReference type="ARBA" id="ARBA00023128"/>
    </source>
</evidence>
<proteinExistence type="inferred from homology"/>
<evidence type="ECO:0000256" key="1">
    <source>
        <dbReference type="ARBA" id="ARBA00004173"/>
    </source>
</evidence>
<accession>A0A1E3IN17</accession>
<keyword evidence="6" id="KW-1185">Reference proteome</keyword>
<dbReference type="Proteomes" id="UP000094043">
    <property type="component" value="Chromosome 6"/>
</dbReference>
<dbReference type="GeneID" id="91089085"/>
<name>A0A1E3IN17_9TREE</name>
<evidence type="ECO:0000256" key="4">
    <source>
        <dbReference type="RuleBase" id="RU368087"/>
    </source>
</evidence>
<reference evidence="5" key="2">
    <citation type="journal article" date="2022" name="Elife">
        <title>Obligate sexual reproduction of a homothallic fungus closely related to the Cryptococcus pathogenic species complex.</title>
        <authorList>
            <person name="Passer A.R."/>
            <person name="Clancey S.A."/>
            <person name="Shea T."/>
            <person name="David-Palma M."/>
            <person name="Averette A.F."/>
            <person name="Boekhout T."/>
            <person name="Porcel B.M."/>
            <person name="Nowrousian M."/>
            <person name="Cuomo C.A."/>
            <person name="Sun S."/>
            <person name="Heitman J."/>
            <person name="Coelho M.A."/>
        </authorList>
    </citation>
    <scope>NUCLEOTIDE SEQUENCE</scope>
    <source>
        <strain evidence="5">CBS 7841</strain>
    </source>
</reference>
<reference evidence="5" key="1">
    <citation type="submission" date="2016-06" db="EMBL/GenBank/DDBJ databases">
        <authorList>
            <person name="Cuomo C."/>
            <person name="Litvintseva A."/>
            <person name="Heitman J."/>
            <person name="Chen Y."/>
            <person name="Sun S."/>
            <person name="Springer D."/>
            <person name="Dromer F."/>
            <person name="Young S."/>
            <person name="Zeng Q."/>
            <person name="Chapman S."/>
            <person name="Gujja S."/>
            <person name="Saif S."/>
            <person name="Birren B."/>
        </authorList>
    </citation>
    <scope>NUCLEOTIDE SEQUENCE</scope>
    <source>
        <strain evidence="5">CBS 7841</strain>
    </source>
</reference>
<dbReference type="Gene3D" id="1.20.5.500">
    <property type="entry name" value="Single helix bin"/>
    <property type="match status" value="1"/>
</dbReference>
<dbReference type="AlphaFoldDB" id="A0A1E3IN17"/>
<dbReference type="RefSeq" id="XP_066070346.1">
    <property type="nucleotide sequence ID" value="XM_066214249.1"/>
</dbReference>
<evidence type="ECO:0000256" key="2">
    <source>
        <dbReference type="ARBA" id="ARBA00010901"/>
    </source>
</evidence>
<gene>
    <name evidence="5" type="ORF">L203_104876</name>
</gene>
<dbReference type="GO" id="GO:0042030">
    <property type="term" value="F:ATPase inhibitor activity"/>
    <property type="evidence" value="ECO:0007669"/>
    <property type="project" value="InterPro"/>
</dbReference>
<dbReference type="VEuPathDB" id="FungiDB:L203_01917"/>
<evidence type="ECO:0000313" key="6">
    <source>
        <dbReference type="Proteomes" id="UP000094043"/>
    </source>
</evidence>
<dbReference type="GO" id="GO:0005739">
    <property type="term" value="C:mitochondrion"/>
    <property type="evidence" value="ECO:0007669"/>
    <property type="project" value="UniProtKB-SubCell"/>
</dbReference>
<organism evidence="5 6">
    <name type="scientific">Cryptococcus depauperatus CBS 7841</name>
    <dbReference type="NCBI Taxonomy" id="1295531"/>
    <lineage>
        <taxon>Eukaryota</taxon>
        <taxon>Fungi</taxon>
        <taxon>Dikarya</taxon>
        <taxon>Basidiomycota</taxon>
        <taxon>Agaricomycotina</taxon>
        <taxon>Tremellomycetes</taxon>
        <taxon>Tremellales</taxon>
        <taxon>Cryptococcaceae</taxon>
        <taxon>Cryptococcus</taxon>
    </lineage>
</organism>
<comment type="function">
    <text evidence="4">Inhibits the enzyme activity of ATPase.</text>
</comment>
<dbReference type="OrthoDB" id="5532350at2759"/>
<reference evidence="5" key="3">
    <citation type="submission" date="2024-01" db="EMBL/GenBank/DDBJ databases">
        <authorList>
            <person name="Coelho M.A."/>
            <person name="David-Palma M."/>
            <person name="Shea T."/>
            <person name="Sun S."/>
            <person name="Cuomo C.A."/>
            <person name="Heitman J."/>
        </authorList>
    </citation>
    <scope>NUCLEOTIDE SEQUENCE</scope>
    <source>
        <strain evidence="5">CBS 7841</strain>
    </source>
</reference>
<keyword evidence="3" id="KW-0496">Mitochondrion</keyword>
<comment type="similarity">
    <text evidence="2 4">Belongs to the ATPase inhibitor family.</text>
</comment>
<dbReference type="EMBL" id="CP143789">
    <property type="protein sequence ID" value="WVN89646.1"/>
    <property type="molecule type" value="Genomic_DNA"/>
</dbReference>
<dbReference type="InterPro" id="IPR007648">
    <property type="entry name" value="ATPase_inhibitor_mt"/>
</dbReference>
<dbReference type="Pfam" id="PF04568">
    <property type="entry name" value="IATP"/>
    <property type="match status" value="1"/>
</dbReference>
<comment type="subcellular location">
    <subcellularLocation>
        <location evidence="1">Mitochondrion</location>
    </subcellularLocation>
</comment>
<protein>
    <recommendedName>
        <fullName evidence="4">ATPase inhibitor, mitochondrial</fullName>
    </recommendedName>
</protein>
<evidence type="ECO:0000313" key="5">
    <source>
        <dbReference type="EMBL" id="WVN89646.1"/>
    </source>
</evidence>
<sequence length="87" mass="9843">MNIVRATDVARLTVSRAPVSMFARYYSPDVRSEGATAGSTSFREREQAKEAQYVKTREAEKLKQAKEKLAQAQAEVEKQQKIIDSHK</sequence>